<dbReference type="GO" id="GO:0005737">
    <property type="term" value="C:cytoplasm"/>
    <property type="evidence" value="ECO:0007669"/>
    <property type="project" value="UniProtKB-SubCell"/>
</dbReference>
<keyword evidence="1 6" id="KW-0963">Cytoplasm</keyword>
<comment type="function">
    <text evidence="6">Sigma factors are initiation factors that promote the attachment of RNA polymerase to specific initiation sites and are then released. This sigma factor controls the expression of flagella-related genes.</text>
</comment>
<protein>
    <recommendedName>
        <fullName evidence="6">RNA polymerase sigma factor FliA</fullName>
    </recommendedName>
    <alternativeName>
        <fullName evidence="6">RNA polymerase sigma factor for flagellar operon</fullName>
    </alternativeName>
    <alternativeName>
        <fullName evidence="6">Sigma F</fullName>
    </alternativeName>
    <alternativeName>
        <fullName evidence="6">Sigma-28</fullName>
    </alternativeName>
</protein>
<dbReference type="PIRSF" id="PIRSF000770">
    <property type="entry name" value="RNA_pol_sigma-SigE/K"/>
    <property type="match status" value="1"/>
</dbReference>
<keyword evidence="4 6" id="KW-0238">DNA-binding</keyword>
<dbReference type="PROSITE" id="PS00715">
    <property type="entry name" value="SIGMA70_1"/>
    <property type="match status" value="1"/>
</dbReference>
<feature type="domain" description="RNA polymerase sigma-70" evidence="7">
    <location>
        <begin position="43"/>
        <end position="56"/>
    </location>
</feature>
<evidence type="ECO:0000256" key="3">
    <source>
        <dbReference type="ARBA" id="ARBA00023082"/>
    </source>
</evidence>
<organism evidence="9 10">
    <name type="scientific">Sulfuriferula multivorans</name>
    <dbReference type="NCBI Taxonomy" id="1559896"/>
    <lineage>
        <taxon>Bacteria</taxon>
        <taxon>Pseudomonadati</taxon>
        <taxon>Pseudomonadota</taxon>
        <taxon>Betaproteobacteria</taxon>
        <taxon>Nitrosomonadales</taxon>
        <taxon>Sulfuricellaceae</taxon>
        <taxon>Sulfuriferula</taxon>
    </lineage>
</organism>
<dbReference type="InterPro" id="IPR028617">
    <property type="entry name" value="Sigma70_FliA"/>
</dbReference>
<evidence type="ECO:0000256" key="2">
    <source>
        <dbReference type="ARBA" id="ARBA00023015"/>
    </source>
</evidence>
<comment type="subcellular location">
    <subcellularLocation>
        <location evidence="6">Cytoplasm</location>
    </subcellularLocation>
</comment>
<evidence type="ECO:0000256" key="4">
    <source>
        <dbReference type="ARBA" id="ARBA00023125"/>
    </source>
</evidence>
<dbReference type="InterPro" id="IPR000943">
    <property type="entry name" value="RNA_pol_sigma70"/>
</dbReference>
<dbReference type="GO" id="GO:0003899">
    <property type="term" value="F:DNA-directed RNA polymerase activity"/>
    <property type="evidence" value="ECO:0007669"/>
    <property type="project" value="InterPro"/>
</dbReference>
<dbReference type="Pfam" id="PF04545">
    <property type="entry name" value="Sigma70_r4"/>
    <property type="match status" value="1"/>
</dbReference>
<dbReference type="Pfam" id="PF04539">
    <property type="entry name" value="Sigma70_r3"/>
    <property type="match status" value="1"/>
</dbReference>
<dbReference type="InterPro" id="IPR007624">
    <property type="entry name" value="RNA_pol_sigma70_r3"/>
</dbReference>
<evidence type="ECO:0000259" key="8">
    <source>
        <dbReference type="PROSITE" id="PS00716"/>
    </source>
</evidence>
<feature type="region of interest" description="Sigma-70 factor domain-2" evidence="6">
    <location>
        <begin position="16"/>
        <end position="88"/>
    </location>
</feature>
<dbReference type="InterPro" id="IPR012845">
    <property type="entry name" value="RNA_pol_sigma_FliA_WhiG"/>
</dbReference>
<feature type="short sequence motif" description="Interaction with polymerase core subunit RpoC" evidence="6">
    <location>
        <begin position="43"/>
        <end position="46"/>
    </location>
</feature>
<dbReference type="PROSITE" id="PS00716">
    <property type="entry name" value="SIGMA70_2"/>
    <property type="match status" value="1"/>
</dbReference>
<dbReference type="GO" id="GO:0016987">
    <property type="term" value="F:sigma factor activity"/>
    <property type="evidence" value="ECO:0007669"/>
    <property type="project" value="UniProtKB-UniRule"/>
</dbReference>
<dbReference type="NCBIfam" id="TIGR02479">
    <property type="entry name" value="FliA_WhiG"/>
    <property type="match status" value="1"/>
</dbReference>
<keyword evidence="5 6" id="KW-0804">Transcription</keyword>
<keyword evidence="3 6" id="KW-0731">Sigma factor</keyword>
<feature type="domain" description="RNA polymerase sigma-70" evidence="8">
    <location>
        <begin position="207"/>
        <end position="233"/>
    </location>
</feature>
<dbReference type="HAMAP" id="MF_00962">
    <property type="entry name" value="Sigma70_FliA"/>
    <property type="match status" value="1"/>
</dbReference>
<dbReference type="Gene3D" id="1.20.140.160">
    <property type="match status" value="1"/>
</dbReference>
<name>A0A7C9NQN9_9PROT</name>
<dbReference type="GO" id="GO:0006352">
    <property type="term" value="P:DNA-templated transcription initiation"/>
    <property type="evidence" value="ECO:0007669"/>
    <property type="project" value="UniProtKB-UniRule"/>
</dbReference>
<feature type="DNA-binding region" description="H-T-H motif" evidence="6">
    <location>
        <begin position="208"/>
        <end position="227"/>
    </location>
</feature>
<dbReference type="EMBL" id="JAAFGW010000051">
    <property type="protein sequence ID" value="NDP47722.1"/>
    <property type="molecule type" value="Genomic_DNA"/>
</dbReference>
<evidence type="ECO:0000313" key="10">
    <source>
        <dbReference type="Proteomes" id="UP000483432"/>
    </source>
</evidence>
<dbReference type="Gene3D" id="1.10.1740.10">
    <property type="match status" value="1"/>
</dbReference>
<dbReference type="SUPFAM" id="SSF88946">
    <property type="entry name" value="Sigma2 domain of RNA polymerase sigma factors"/>
    <property type="match status" value="1"/>
</dbReference>
<comment type="caution">
    <text evidence="6">Lacks conserved residue(s) required for the propagation of feature annotation.</text>
</comment>
<evidence type="ECO:0000256" key="5">
    <source>
        <dbReference type="ARBA" id="ARBA00023163"/>
    </source>
</evidence>
<dbReference type="Pfam" id="PF04542">
    <property type="entry name" value="Sigma70_r2"/>
    <property type="match status" value="1"/>
</dbReference>
<evidence type="ECO:0000256" key="6">
    <source>
        <dbReference type="HAMAP-Rule" id="MF_00962"/>
    </source>
</evidence>
<evidence type="ECO:0000259" key="7">
    <source>
        <dbReference type="PROSITE" id="PS00715"/>
    </source>
</evidence>
<dbReference type="NCBIfam" id="NF005413">
    <property type="entry name" value="PRK06986.1"/>
    <property type="match status" value="1"/>
</dbReference>
<feature type="region of interest" description="Sigma-70 factor domain-4" evidence="6">
    <location>
        <begin position="186"/>
        <end position="234"/>
    </location>
</feature>
<gene>
    <name evidence="6" type="primary">fliA</name>
    <name evidence="9" type="ORF">GZ085_04875</name>
</gene>
<dbReference type="CDD" id="cd06171">
    <property type="entry name" value="Sigma70_r4"/>
    <property type="match status" value="1"/>
</dbReference>
<dbReference type="PANTHER" id="PTHR30385">
    <property type="entry name" value="SIGMA FACTOR F FLAGELLAR"/>
    <property type="match status" value="1"/>
</dbReference>
<dbReference type="AlphaFoldDB" id="A0A7C9NQN9"/>
<evidence type="ECO:0000313" key="9">
    <source>
        <dbReference type="EMBL" id="NDP47722.1"/>
    </source>
</evidence>
<dbReference type="InterPro" id="IPR013325">
    <property type="entry name" value="RNA_pol_sigma_r2"/>
</dbReference>
<dbReference type="NCBIfam" id="TIGR02937">
    <property type="entry name" value="sigma70-ECF"/>
    <property type="match status" value="1"/>
</dbReference>
<dbReference type="InterPro" id="IPR014284">
    <property type="entry name" value="RNA_pol_sigma-70_dom"/>
</dbReference>
<dbReference type="PRINTS" id="PR00046">
    <property type="entry name" value="SIGMA70FCT"/>
</dbReference>
<sequence>MYTVTGRSEKGEKGDLLTLYMPMVKRLAHHMMGRLPPSVEEDDIVQAGMMGLLDAISRYDEAQSAQFEAYAIQRIRGSMIDELRHSDWMPRSARQSMRKIEKAIGTLQHQLGRQPSEGEIAKAMQIPLETYQSLLGDARGHQLMYFEDFGESDESDSFLDKQSANESSMPLPQLLDANLRACIIAGIENLPEREQLLMSLYYEQELNLREIAEVFGVSESRICQLHGQAIARLRAKLKEDSWIAEA</sequence>
<comment type="similarity">
    <text evidence="6">Belongs to the sigma-70 factor family. FliA subfamily.</text>
</comment>
<evidence type="ECO:0000256" key="1">
    <source>
        <dbReference type="ARBA" id="ARBA00022490"/>
    </source>
</evidence>
<dbReference type="GO" id="GO:0003677">
    <property type="term" value="F:DNA binding"/>
    <property type="evidence" value="ECO:0007669"/>
    <property type="project" value="UniProtKB-UniRule"/>
</dbReference>
<dbReference type="PANTHER" id="PTHR30385:SF7">
    <property type="entry name" value="RNA POLYMERASE SIGMA FACTOR FLIA"/>
    <property type="match status" value="1"/>
</dbReference>
<reference evidence="9 10" key="1">
    <citation type="submission" date="2019-09" db="EMBL/GenBank/DDBJ databases">
        <title>H2 Metabolism Revealed by Metagenomic Analysis in Subglacial Sediment of East Antarctica.</title>
        <authorList>
            <person name="Yang Z."/>
            <person name="Zhang Y."/>
            <person name="Lv Y."/>
            <person name="Yan W."/>
            <person name="Xiao X."/>
            <person name="Sun B."/>
            <person name="Ma H."/>
        </authorList>
    </citation>
    <scope>NUCLEOTIDE SEQUENCE [LARGE SCALE GENOMIC DNA]</scope>
    <source>
        <strain evidence="9">Bin2_2</strain>
    </source>
</reference>
<comment type="caution">
    <text evidence="9">The sequence shown here is derived from an EMBL/GenBank/DDBJ whole genome shotgun (WGS) entry which is preliminary data.</text>
</comment>
<dbReference type="InterPro" id="IPR007627">
    <property type="entry name" value="RNA_pol_sigma70_r2"/>
</dbReference>
<dbReference type="Proteomes" id="UP000483432">
    <property type="component" value="Unassembled WGS sequence"/>
</dbReference>
<keyword evidence="2 6" id="KW-0805">Transcription regulation</keyword>
<dbReference type="InterPro" id="IPR007630">
    <property type="entry name" value="RNA_pol_sigma70_r4"/>
</dbReference>
<dbReference type="SUPFAM" id="SSF88659">
    <property type="entry name" value="Sigma3 and sigma4 domains of RNA polymerase sigma factors"/>
    <property type="match status" value="2"/>
</dbReference>
<proteinExistence type="inferred from homology"/>
<accession>A0A7C9NQN9</accession>
<dbReference type="InterPro" id="IPR013324">
    <property type="entry name" value="RNA_pol_sigma_r3/r4-like"/>
</dbReference>